<feature type="region of interest" description="Disordered" evidence="5">
    <location>
        <begin position="18"/>
        <end position="44"/>
    </location>
</feature>
<keyword evidence="9" id="KW-1185">Reference proteome</keyword>
<dbReference type="Pfam" id="PF01490">
    <property type="entry name" value="Aa_trans"/>
    <property type="match status" value="1"/>
</dbReference>
<feature type="domain" description="Amino acid transporter transmembrane" evidence="7">
    <location>
        <begin position="47"/>
        <end position="481"/>
    </location>
</feature>
<feature type="transmembrane region" description="Helical" evidence="6">
    <location>
        <begin position="357"/>
        <end position="379"/>
    </location>
</feature>
<feature type="transmembrane region" description="Helical" evidence="6">
    <location>
        <begin position="217"/>
        <end position="234"/>
    </location>
</feature>
<keyword evidence="3 6" id="KW-1133">Transmembrane helix</keyword>
<reference evidence="8" key="2">
    <citation type="submission" date="2025-09" db="UniProtKB">
        <authorList>
            <consortium name="Ensembl"/>
        </authorList>
    </citation>
    <scope>IDENTIFICATION</scope>
</reference>
<keyword evidence="2 6" id="KW-0812">Transmembrane</keyword>
<feature type="transmembrane region" description="Helical" evidence="6">
    <location>
        <begin position="241"/>
        <end position="263"/>
    </location>
</feature>
<evidence type="ECO:0000256" key="1">
    <source>
        <dbReference type="ARBA" id="ARBA00004141"/>
    </source>
</evidence>
<evidence type="ECO:0000256" key="4">
    <source>
        <dbReference type="ARBA" id="ARBA00023136"/>
    </source>
</evidence>
<dbReference type="OMA" id="WIRNISK"/>
<sequence>MGKTQQLDMEVMTPLIESPVQGSEENSDEDHELLPPPQHEQDNGRGLTFSQALIHLLKGNLGTGLLGLPLAVHNAGIIAGPICLVLMGVVCVHCMHILVHCSHQLCERLKRPSMSYSDTVAFAMEHSSYQCFKKTAGLGRHVVNFFLVLTQLGFCSTYIVFLAENIKQVVEGYQENSTLASTFPLTLTNVTATPVPSAQLVADPTGAAPTGGWDLDLRLYMLFSLPFLIVLVFLKELRNMAVLCFLANVCMAVSVVIIFLYILSDFGDARHIPLTAPVGRFPFFFGTAIFAFEGIGVVLPLENQMRDPKRFPMALNIGMGIVTVLYVTLGTLGYLHFGDSIKGSITLNLPHDAWTNQLVKILYSFGVFVSFAIQFFVPAEILLPPLCARLPEAWRGGCEMLLRGLLVCLTLSWAVLIPRLDLVISLVGAVSSSALALIFPPLIELVTYSDRRQVSRPMLAKNLLIASVGFIGFLTGTYVTVAEIVSPSGGPGPAGEEQQALVALAAVTQAFNLTDGIR</sequence>
<feature type="transmembrane region" description="Helical" evidence="6">
    <location>
        <begin position="423"/>
        <end position="443"/>
    </location>
</feature>
<dbReference type="PANTHER" id="PTHR22950">
    <property type="entry name" value="AMINO ACID TRANSPORTER"/>
    <property type="match status" value="1"/>
</dbReference>
<accession>A0A8C4ZE59</accession>
<dbReference type="OrthoDB" id="1684102at2759"/>
<keyword evidence="4 6" id="KW-0472">Membrane</keyword>
<organism evidence="8 9">
    <name type="scientific">Gadus morhua</name>
    <name type="common">Atlantic cod</name>
    <dbReference type="NCBI Taxonomy" id="8049"/>
    <lineage>
        <taxon>Eukaryota</taxon>
        <taxon>Metazoa</taxon>
        <taxon>Chordata</taxon>
        <taxon>Craniata</taxon>
        <taxon>Vertebrata</taxon>
        <taxon>Euteleostomi</taxon>
        <taxon>Actinopterygii</taxon>
        <taxon>Neopterygii</taxon>
        <taxon>Teleostei</taxon>
        <taxon>Neoteleostei</taxon>
        <taxon>Acanthomorphata</taxon>
        <taxon>Zeiogadaria</taxon>
        <taxon>Gadariae</taxon>
        <taxon>Gadiformes</taxon>
        <taxon>Gadoidei</taxon>
        <taxon>Gadidae</taxon>
        <taxon>Gadus</taxon>
    </lineage>
</organism>
<dbReference type="AlphaFoldDB" id="A0A8C4ZE59"/>
<feature type="transmembrane region" description="Helical" evidence="6">
    <location>
        <begin position="283"/>
        <end position="301"/>
    </location>
</feature>
<dbReference type="InterPro" id="IPR013057">
    <property type="entry name" value="AA_transpt_TM"/>
</dbReference>
<evidence type="ECO:0000256" key="3">
    <source>
        <dbReference type="ARBA" id="ARBA00022989"/>
    </source>
</evidence>
<dbReference type="PANTHER" id="PTHR22950:SF190">
    <property type="entry name" value="NEUTRAL AMINO ACID UNIPORTER 4"/>
    <property type="match status" value="1"/>
</dbReference>
<dbReference type="Proteomes" id="UP000694546">
    <property type="component" value="Chromosome 16"/>
</dbReference>
<dbReference type="GeneTree" id="ENSGT00940000160117"/>
<dbReference type="GO" id="GO:0005774">
    <property type="term" value="C:vacuolar membrane"/>
    <property type="evidence" value="ECO:0007669"/>
    <property type="project" value="TreeGrafter"/>
</dbReference>
<feature type="transmembrane region" description="Helical" evidence="6">
    <location>
        <begin position="463"/>
        <end position="481"/>
    </location>
</feature>
<evidence type="ECO:0000313" key="8">
    <source>
        <dbReference type="Ensembl" id="ENSGMOP00000012972.2"/>
    </source>
</evidence>
<evidence type="ECO:0000259" key="7">
    <source>
        <dbReference type="Pfam" id="PF01490"/>
    </source>
</evidence>
<evidence type="ECO:0000256" key="5">
    <source>
        <dbReference type="SAM" id="MobiDB-lite"/>
    </source>
</evidence>
<protein>
    <submittedName>
        <fullName evidence="8">Solute carrier family 36 member 4</fullName>
    </submittedName>
</protein>
<feature type="transmembrane region" description="Helical" evidence="6">
    <location>
        <begin position="313"/>
        <end position="337"/>
    </location>
</feature>
<proteinExistence type="predicted"/>
<feature type="transmembrane region" description="Helical" evidence="6">
    <location>
        <begin position="400"/>
        <end position="417"/>
    </location>
</feature>
<dbReference type="Ensembl" id="ENSGMOT00000013315.2">
    <property type="protein sequence ID" value="ENSGMOP00000012972.2"/>
    <property type="gene ID" value="ENSGMOG00000012110.2"/>
</dbReference>
<feature type="transmembrane region" description="Helical" evidence="6">
    <location>
        <begin position="142"/>
        <end position="163"/>
    </location>
</feature>
<evidence type="ECO:0000313" key="9">
    <source>
        <dbReference type="Proteomes" id="UP000694546"/>
    </source>
</evidence>
<evidence type="ECO:0000256" key="2">
    <source>
        <dbReference type="ARBA" id="ARBA00022692"/>
    </source>
</evidence>
<dbReference type="GO" id="GO:0015180">
    <property type="term" value="F:L-alanine transmembrane transporter activity"/>
    <property type="evidence" value="ECO:0007669"/>
    <property type="project" value="TreeGrafter"/>
</dbReference>
<dbReference type="GO" id="GO:0015193">
    <property type="term" value="F:L-proline transmembrane transporter activity"/>
    <property type="evidence" value="ECO:0007669"/>
    <property type="project" value="TreeGrafter"/>
</dbReference>
<name>A0A8C4ZE59_GADMO</name>
<evidence type="ECO:0000256" key="6">
    <source>
        <dbReference type="SAM" id="Phobius"/>
    </source>
</evidence>
<comment type="subcellular location">
    <subcellularLocation>
        <location evidence="1">Membrane</location>
        <topology evidence="1">Multi-pass membrane protein</topology>
    </subcellularLocation>
</comment>
<gene>
    <name evidence="8" type="primary">slc36a4</name>
</gene>
<reference evidence="8" key="1">
    <citation type="submission" date="2025-08" db="UniProtKB">
        <authorList>
            <consortium name="Ensembl"/>
        </authorList>
    </citation>
    <scope>IDENTIFICATION</scope>
</reference>
<feature type="transmembrane region" description="Helical" evidence="6">
    <location>
        <begin position="75"/>
        <end position="101"/>
    </location>
</feature>